<dbReference type="EMBL" id="BLLF01003139">
    <property type="protein sequence ID" value="GFH26468.1"/>
    <property type="molecule type" value="Genomic_DNA"/>
</dbReference>
<dbReference type="Proteomes" id="UP000485058">
    <property type="component" value="Unassembled WGS sequence"/>
</dbReference>
<dbReference type="PANTHER" id="PTHR46224">
    <property type="entry name" value="ANKYRIN REPEAT FAMILY PROTEIN"/>
    <property type="match status" value="1"/>
</dbReference>
<keyword evidence="3" id="KW-1185">Reference proteome</keyword>
<dbReference type="Gene3D" id="1.25.40.10">
    <property type="entry name" value="Tetratricopeptide repeat domain"/>
    <property type="match status" value="1"/>
</dbReference>
<protein>
    <submittedName>
        <fullName evidence="2">TPR_REGION domain-containing protein</fullName>
    </submittedName>
</protein>
<accession>A0A6A0A3K6</accession>
<name>A0A6A0A3K6_HAELA</name>
<sequence>MEVAGPQLNLMRCYMELAPWRQAVGNGRQALGDARTARALDPKYPKAWYREGAAHQLLQDWEEAAATFYEGFSLFPANKEFEVAFKQAMEEGRKAHQAAKAAAATAAGNDS</sequence>
<dbReference type="AlphaFoldDB" id="A0A6A0A3K6"/>
<dbReference type="InterPro" id="IPR011990">
    <property type="entry name" value="TPR-like_helical_dom_sf"/>
</dbReference>
<comment type="caution">
    <text evidence="2">The sequence shown here is derived from an EMBL/GenBank/DDBJ whole genome shotgun (WGS) entry which is preliminary data.</text>
</comment>
<evidence type="ECO:0000313" key="2">
    <source>
        <dbReference type="EMBL" id="GFH26468.1"/>
    </source>
</evidence>
<organism evidence="2 3">
    <name type="scientific">Haematococcus lacustris</name>
    <name type="common">Green alga</name>
    <name type="synonym">Haematococcus pluvialis</name>
    <dbReference type="NCBI Taxonomy" id="44745"/>
    <lineage>
        <taxon>Eukaryota</taxon>
        <taxon>Viridiplantae</taxon>
        <taxon>Chlorophyta</taxon>
        <taxon>core chlorophytes</taxon>
        <taxon>Chlorophyceae</taxon>
        <taxon>CS clade</taxon>
        <taxon>Chlamydomonadales</taxon>
        <taxon>Haematococcaceae</taxon>
        <taxon>Haematococcus</taxon>
    </lineage>
</organism>
<evidence type="ECO:0000256" key="1">
    <source>
        <dbReference type="PROSITE-ProRule" id="PRU00339"/>
    </source>
</evidence>
<evidence type="ECO:0000313" key="3">
    <source>
        <dbReference type="Proteomes" id="UP000485058"/>
    </source>
</evidence>
<dbReference type="InterPro" id="IPR051616">
    <property type="entry name" value="Cul2-RING_E3_ligase_SR"/>
</dbReference>
<dbReference type="PANTHER" id="PTHR46224:SF6">
    <property type="entry name" value="ANKYRIN REPEAT FAMILY PROTEIN"/>
    <property type="match status" value="1"/>
</dbReference>
<proteinExistence type="predicted"/>
<gene>
    <name evidence="2" type="ORF">HaLaN_24623</name>
</gene>
<dbReference type="InterPro" id="IPR019734">
    <property type="entry name" value="TPR_rpt"/>
</dbReference>
<dbReference type="SUPFAM" id="SSF48452">
    <property type="entry name" value="TPR-like"/>
    <property type="match status" value="1"/>
</dbReference>
<dbReference type="PROSITE" id="PS50005">
    <property type="entry name" value="TPR"/>
    <property type="match status" value="1"/>
</dbReference>
<keyword evidence="1" id="KW-0802">TPR repeat</keyword>
<reference evidence="2 3" key="1">
    <citation type="submission" date="2020-02" db="EMBL/GenBank/DDBJ databases">
        <title>Draft genome sequence of Haematococcus lacustris strain NIES-144.</title>
        <authorList>
            <person name="Morimoto D."/>
            <person name="Nakagawa S."/>
            <person name="Yoshida T."/>
            <person name="Sawayama S."/>
        </authorList>
    </citation>
    <scope>NUCLEOTIDE SEQUENCE [LARGE SCALE GENOMIC DNA]</scope>
    <source>
        <strain evidence="2 3">NIES-144</strain>
    </source>
</reference>
<feature type="repeat" description="TPR" evidence="1">
    <location>
        <begin position="45"/>
        <end position="78"/>
    </location>
</feature>